<protein>
    <submittedName>
        <fullName evidence="5">Transcriptional regulator, AraC family</fullName>
    </submittedName>
</protein>
<evidence type="ECO:0000259" key="4">
    <source>
        <dbReference type="PROSITE" id="PS01124"/>
    </source>
</evidence>
<dbReference type="GeneID" id="84782378"/>
<dbReference type="PATRIC" id="fig|1423773.3.peg.1389"/>
<dbReference type="GO" id="GO:0003700">
    <property type="term" value="F:DNA-binding transcription factor activity"/>
    <property type="evidence" value="ECO:0007669"/>
    <property type="project" value="InterPro"/>
</dbReference>
<dbReference type="SMART" id="SM00342">
    <property type="entry name" value="HTH_ARAC"/>
    <property type="match status" value="1"/>
</dbReference>
<dbReference type="Proteomes" id="UP000051162">
    <property type="component" value="Unassembled WGS sequence"/>
</dbReference>
<dbReference type="PROSITE" id="PS01124">
    <property type="entry name" value="HTH_ARAC_FAMILY_2"/>
    <property type="match status" value="1"/>
</dbReference>
<dbReference type="Pfam" id="PF02311">
    <property type="entry name" value="AraC_binding"/>
    <property type="match status" value="1"/>
</dbReference>
<reference evidence="5 6" key="1">
    <citation type="journal article" date="2015" name="Genome Announc.">
        <title>Expanding the biotechnology potential of lactobacilli through comparative genomics of 213 strains and associated genera.</title>
        <authorList>
            <person name="Sun Z."/>
            <person name="Harris H.M."/>
            <person name="McCann A."/>
            <person name="Guo C."/>
            <person name="Argimon S."/>
            <person name="Zhang W."/>
            <person name="Yang X."/>
            <person name="Jeffery I.B."/>
            <person name="Cooney J.C."/>
            <person name="Kagawa T.F."/>
            <person name="Liu W."/>
            <person name="Song Y."/>
            <person name="Salvetti E."/>
            <person name="Wrobel A."/>
            <person name="Rasinkangas P."/>
            <person name="Parkhill J."/>
            <person name="Rea M.C."/>
            <person name="O'Sullivan O."/>
            <person name="Ritari J."/>
            <person name="Douillard F.P."/>
            <person name="Paul Ross R."/>
            <person name="Yang R."/>
            <person name="Briner A.E."/>
            <person name="Felis G.E."/>
            <person name="de Vos W.M."/>
            <person name="Barrangou R."/>
            <person name="Klaenhammer T.R."/>
            <person name="Caufield P.W."/>
            <person name="Cui Y."/>
            <person name="Zhang H."/>
            <person name="O'Toole P.W."/>
        </authorList>
    </citation>
    <scope>NUCLEOTIDE SEQUENCE [LARGE SCALE GENOMIC DNA]</scope>
    <source>
        <strain evidence="5 6">DSM 19117</strain>
    </source>
</reference>
<evidence type="ECO:0000256" key="2">
    <source>
        <dbReference type="ARBA" id="ARBA00023125"/>
    </source>
</evidence>
<feature type="domain" description="HTH araC/xylS-type" evidence="4">
    <location>
        <begin position="180"/>
        <end position="278"/>
    </location>
</feature>
<dbReference type="AlphaFoldDB" id="A0A0R1JZ88"/>
<evidence type="ECO:0000256" key="1">
    <source>
        <dbReference type="ARBA" id="ARBA00023015"/>
    </source>
</evidence>
<dbReference type="GO" id="GO:0043565">
    <property type="term" value="F:sequence-specific DNA binding"/>
    <property type="evidence" value="ECO:0007669"/>
    <property type="project" value="InterPro"/>
</dbReference>
<dbReference type="Gene3D" id="1.10.10.60">
    <property type="entry name" value="Homeodomain-like"/>
    <property type="match status" value="2"/>
</dbReference>
<gene>
    <name evidence="5" type="ORF">FD30_GL001355</name>
</gene>
<dbReference type="SUPFAM" id="SSF46689">
    <property type="entry name" value="Homeodomain-like"/>
    <property type="match status" value="2"/>
</dbReference>
<dbReference type="InterPro" id="IPR018060">
    <property type="entry name" value="HTH_AraC"/>
</dbReference>
<keyword evidence="1" id="KW-0805">Transcription regulation</keyword>
<sequence length="304" mass="35259">MPNLPQKVYKFEVDQPFTLFKSGEYFASAGWRHKDITNHGDYELFIMITGKVYIKIGAQQFELGPHDCLLIPPFIRHIGYQGSPDHTNYYWLHFFPNGSVTSSFTKEKHGTNSVLIPQKMHIRHFDRVTILARQVLDSANNQTTLPVTANYFVTSLTIELANQFSAEKTNQSIVGSTKFEFIKNWIKIHSHESLTVNTIADHFDISPTYLTLLFRTHENQTTIAYINQIKIEQAEQLLLTTDLSIKQIADQLSFQNEKYFFRVFKKVTQTTPSKFRNSYSRTYLNNINVDPDNPQLLDHLKDED</sequence>
<dbReference type="PANTHER" id="PTHR43280">
    <property type="entry name" value="ARAC-FAMILY TRANSCRIPTIONAL REGULATOR"/>
    <property type="match status" value="1"/>
</dbReference>
<dbReference type="InterPro" id="IPR003313">
    <property type="entry name" value="AraC-bd"/>
</dbReference>
<keyword evidence="3" id="KW-0804">Transcription</keyword>
<comment type="caution">
    <text evidence="5">The sequence shown here is derived from an EMBL/GenBank/DDBJ whole genome shotgun (WGS) entry which is preliminary data.</text>
</comment>
<dbReference type="InterPro" id="IPR037923">
    <property type="entry name" value="HTH-like"/>
</dbReference>
<dbReference type="Pfam" id="PF12833">
    <property type="entry name" value="HTH_18"/>
    <property type="match status" value="1"/>
</dbReference>
<keyword evidence="6" id="KW-1185">Reference proteome</keyword>
<dbReference type="PANTHER" id="PTHR43280:SF28">
    <property type="entry name" value="HTH-TYPE TRANSCRIPTIONAL ACTIVATOR RHAS"/>
    <property type="match status" value="1"/>
</dbReference>
<evidence type="ECO:0000313" key="6">
    <source>
        <dbReference type="Proteomes" id="UP000051162"/>
    </source>
</evidence>
<organism evidence="5 6">
    <name type="scientific">Levilactobacillus namurensis DSM 19117</name>
    <dbReference type="NCBI Taxonomy" id="1423773"/>
    <lineage>
        <taxon>Bacteria</taxon>
        <taxon>Bacillati</taxon>
        <taxon>Bacillota</taxon>
        <taxon>Bacilli</taxon>
        <taxon>Lactobacillales</taxon>
        <taxon>Lactobacillaceae</taxon>
        <taxon>Levilactobacillus</taxon>
    </lineage>
</organism>
<name>A0A0R1JZ88_9LACO</name>
<accession>A0A0R1JZ88</accession>
<dbReference type="InterPro" id="IPR014710">
    <property type="entry name" value="RmlC-like_jellyroll"/>
</dbReference>
<dbReference type="Gene3D" id="2.60.120.10">
    <property type="entry name" value="Jelly Rolls"/>
    <property type="match status" value="1"/>
</dbReference>
<evidence type="ECO:0000313" key="5">
    <source>
        <dbReference type="EMBL" id="KRK76510.1"/>
    </source>
</evidence>
<dbReference type="SUPFAM" id="SSF51215">
    <property type="entry name" value="Regulatory protein AraC"/>
    <property type="match status" value="1"/>
</dbReference>
<proteinExistence type="predicted"/>
<dbReference type="EMBL" id="AZDT01000018">
    <property type="protein sequence ID" value="KRK76510.1"/>
    <property type="molecule type" value="Genomic_DNA"/>
</dbReference>
<dbReference type="InterPro" id="IPR009057">
    <property type="entry name" value="Homeodomain-like_sf"/>
</dbReference>
<keyword evidence="2" id="KW-0238">DNA-binding</keyword>
<evidence type="ECO:0000256" key="3">
    <source>
        <dbReference type="ARBA" id="ARBA00023163"/>
    </source>
</evidence>
<dbReference type="STRING" id="1423773.FD30_GL001355"/>
<dbReference type="RefSeq" id="WP_225426469.1">
    <property type="nucleotide sequence ID" value="NZ_AZDT01000018.1"/>
</dbReference>